<sequence>MACPRKVSCHCDRYYPLDVEVRI</sequence>
<proteinExistence type="predicted"/>
<reference evidence="1" key="1">
    <citation type="submission" date="2014-11" db="EMBL/GenBank/DDBJ databases">
        <authorList>
            <person name="Amaro Gonzalez C."/>
        </authorList>
    </citation>
    <scope>NUCLEOTIDE SEQUENCE</scope>
</reference>
<dbReference type="AlphaFoldDB" id="A0A0E9UBG7"/>
<name>A0A0E9UBG7_ANGAN</name>
<dbReference type="EMBL" id="GBXM01046294">
    <property type="protein sequence ID" value="JAH62283.1"/>
    <property type="molecule type" value="Transcribed_RNA"/>
</dbReference>
<reference evidence="1" key="2">
    <citation type="journal article" date="2015" name="Fish Shellfish Immunol.">
        <title>Early steps in the European eel (Anguilla anguilla)-Vibrio vulnificus interaction in the gills: Role of the RtxA13 toxin.</title>
        <authorList>
            <person name="Callol A."/>
            <person name="Pajuelo D."/>
            <person name="Ebbesson L."/>
            <person name="Teles M."/>
            <person name="MacKenzie S."/>
            <person name="Amaro C."/>
        </authorList>
    </citation>
    <scope>NUCLEOTIDE SEQUENCE</scope>
</reference>
<accession>A0A0E9UBG7</accession>
<evidence type="ECO:0000313" key="1">
    <source>
        <dbReference type="EMBL" id="JAH62283.1"/>
    </source>
</evidence>
<protein>
    <submittedName>
        <fullName evidence="1">Uncharacterized protein</fullName>
    </submittedName>
</protein>
<organism evidence="1">
    <name type="scientific">Anguilla anguilla</name>
    <name type="common">European freshwater eel</name>
    <name type="synonym">Muraena anguilla</name>
    <dbReference type="NCBI Taxonomy" id="7936"/>
    <lineage>
        <taxon>Eukaryota</taxon>
        <taxon>Metazoa</taxon>
        <taxon>Chordata</taxon>
        <taxon>Craniata</taxon>
        <taxon>Vertebrata</taxon>
        <taxon>Euteleostomi</taxon>
        <taxon>Actinopterygii</taxon>
        <taxon>Neopterygii</taxon>
        <taxon>Teleostei</taxon>
        <taxon>Anguilliformes</taxon>
        <taxon>Anguillidae</taxon>
        <taxon>Anguilla</taxon>
    </lineage>
</organism>